<dbReference type="Proteomes" id="UP000239576">
    <property type="component" value="Unassembled WGS sequence"/>
</dbReference>
<organism evidence="2 3">
    <name type="scientific">Stenomitos frigidus ULC18</name>
    <dbReference type="NCBI Taxonomy" id="2107698"/>
    <lineage>
        <taxon>Bacteria</taxon>
        <taxon>Bacillati</taxon>
        <taxon>Cyanobacteriota</taxon>
        <taxon>Cyanophyceae</taxon>
        <taxon>Leptolyngbyales</taxon>
        <taxon>Leptolyngbyaceae</taxon>
        <taxon>Stenomitos</taxon>
    </lineage>
</organism>
<dbReference type="EMBL" id="PVWK01000142">
    <property type="protein sequence ID" value="PSB24637.1"/>
    <property type="molecule type" value="Genomic_DNA"/>
</dbReference>
<reference evidence="2 3" key="2">
    <citation type="submission" date="2018-03" db="EMBL/GenBank/DDBJ databases">
        <title>The ancient ancestry and fast evolution of plastids.</title>
        <authorList>
            <person name="Moore K.R."/>
            <person name="Magnabosco C."/>
            <person name="Momper L."/>
            <person name="Gold D.A."/>
            <person name="Bosak T."/>
            <person name="Fournier G.P."/>
        </authorList>
    </citation>
    <scope>NUCLEOTIDE SEQUENCE [LARGE SCALE GENOMIC DNA]</scope>
    <source>
        <strain evidence="2 3">ULC18</strain>
    </source>
</reference>
<evidence type="ECO:0000313" key="3">
    <source>
        <dbReference type="Proteomes" id="UP000239576"/>
    </source>
</evidence>
<feature type="compositionally biased region" description="Basic and acidic residues" evidence="1">
    <location>
        <begin position="424"/>
        <end position="438"/>
    </location>
</feature>
<accession>A0A2T1DVX2</accession>
<dbReference type="OrthoDB" id="417079at2"/>
<reference evidence="3" key="1">
    <citation type="submission" date="2018-02" db="EMBL/GenBank/DDBJ databases">
        <authorList>
            <person name="Moore K."/>
            <person name="Momper L."/>
        </authorList>
    </citation>
    <scope>NUCLEOTIDE SEQUENCE [LARGE SCALE GENOMIC DNA]</scope>
    <source>
        <strain evidence="3">ULC18</strain>
    </source>
</reference>
<comment type="caution">
    <text evidence="2">The sequence shown here is derived from an EMBL/GenBank/DDBJ whole genome shotgun (WGS) entry which is preliminary data.</text>
</comment>
<sequence>MDDATLVRSRSLKQALADFVLDAEGELATALECYSAEQLARSPQSDQHQQALVIDRFVVEGTVGKQTPIDLFIAETSDLSKSDRQLLEGWKRSFVGLFAVTQKLPDGFELMNWLTAKPYSVKPNDPAALEEMQRLKLGEILLTQIAPITDKTWTFSAPWKAMGSLGKPKLAVAIGNFKQNYKESLYSDAPELLEEAWRSVERYHQDFLDFFGSDAITLPGYQLVKKITEFQEVLTKKQLAEAGIDESKSMADLAAEAGMDEAAIEEAAEAMGADAKAVSTMLKSKETAAKMVTPKIDLPPELKKAEAVTVLAHPRWGQVFLPTYTQLETVLQAEDWQSVPGAEKLIRKHLDDANTNAFVWHHLAATYPASLETVLRSVLERPTFDLQKDLDSLLEEHKKPLQPELPEIASVPLHLHDLFQEALKEVSKSKPKEKDGQKAKKGFQR</sequence>
<evidence type="ECO:0000313" key="2">
    <source>
        <dbReference type="EMBL" id="PSB24637.1"/>
    </source>
</evidence>
<name>A0A2T1DVX2_9CYAN</name>
<gene>
    <name evidence="2" type="ORF">C7B82_26865</name>
</gene>
<dbReference type="AlphaFoldDB" id="A0A2T1DVX2"/>
<protein>
    <submittedName>
        <fullName evidence="2">Uncharacterized protein</fullName>
    </submittedName>
</protein>
<proteinExistence type="predicted"/>
<evidence type="ECO:0000256" key="1">
    <source>
        <dbReference type="SAM" id="MobiDB-lite"/>
    </source>
</evidence>
<dbReference type="RefSeq" id="WP_106259891.1">
    <property type="nucleotide sequence ID" value="NZ_CAWNSW010000105.1"/>
</dbReference>
<feature type="region of interest" description="Disordered" evidence="1">
    <location>
        <begin position="424"/>
        <end position="445"/>
    </location>
</feature>
<keyword evidence="3" id="KW-1185">Reference proteome</keyword>